<organism evidence="2">
    <name type="scientific">uncultured prokaryote</name>
    <dbReference type="NCBI Taxonomy" id="198431"/>
    <lineage>
        <taxon>unclassified sequences</taxon>
        <taxon>environmental samples</taxon>
    </lineage>
</organism>
<keyword evidence="1" id="KW-0175">Coiled coil</keyword>
<dbReference type="AlphaFoldDB" id="A0A0H5QC24"/>
<accession>A0A0H5QC24</accession>
<evidence type="ECO:0008006" key="3">
    <source>
        <dbReference type="Google" id="ProtNLM"/>
    </source>
</evidence>
<evidence type="ECO:0000256" key="1">
    <source>
        <dbReference type="SAM" id="Coils"/>
    </source>
</evidence>
<protein>
    <recommendedName>
        <fullName evidence="3">Mobilization protein</fullName>
    </recommendedName>
</protein>
<reference evidence="2" key="1">
    <citation type="submission" date="2015-06" db="EMBL/GenBank/DDBJ databases">
        <authorList>
            <person name="Joergensen T."/>
        </authorList>
    </citation>
    <scope>NUCLEOTIDE SEQUENCE</scope>
    <source>
        <plasmid evidence="2">pRGRH0048</plasmid>
    </source>
</reference>
<dbReference type="EMBL" id="LN852740">
    <property type="protein sequence ID" value="CRY93697.1"/>
    <property type="molecule type" value="Genomic_DNA"/>
</dbReference>
<keyword evidence="2" id="KW-0614">Plasmid</keyword>
<evidence type="ECO:0000313" key="2">
    <source>
        <dbReference type="EMBL" id="CRY93697.1"/>
    </source>
</evidence>
<sequence>METANLTTEERRLKRIAQLKAKLQKETARQNELERKRRNGQLIAFGVFFEQWFKNANPEEKTNIISLVKNHLKDRNLERALEGMKRLAEDA</sequence>
<reference evidence="2" key="2">
    <citation type="submission" date="2015-07" db="EMBL/GenBank/DDBJ databases">
        <title>Plasmids, circular viruses and viroids from rat gut.</title>
        <authorList>
            <person name="Jorgensen T.J."/>
            <person name="Hansen M.A."/>
            <person name="Xu Z."/>
            <person name="Tabak M.A."/>
            <person name="Sorensen S.J."/>
            <person name="Hansen L.H."/>
        </authorList>
    </citation>
    <scope>NUCLEOTIDE SEQUENCE</scope>
    <source>
        <plasmid evidence="2">pRGRH0048</plasmid>
    </source>
</reference>
<proteinExistence type="predicted"/>
<geneLocation type="plasmid" evidence="2">
    <name>pRGRH0048</name>
</geneLocation>
<feature type="coiled-coil region" evidence="1">
    <location>
        <begin position="6"/>
        <end position="36"/>
    </location>
</feature>
<name>A0A0H5QC24_9ZZZZ</name>